<dbReference type="KEGG" id="nwa:Nwat_2457"/>
<accession>D8K9C3</accession>
<dbReference type="HOGENOM" id="CLU_007145_0_0_6"/>
<evidence type="ECO:0000313" key="1">
    <source>
        <dbReference type="EMBL" id="ADJ29266.1"/>
    </source>
</evidence>
<organism evidence="1 2">
    <name type="scientific">Nitrosococcus watsoni (strain C-113)</name>
    <dbReference type="NCBI Taxonomy" id="105559"/>
    <lineage>
        <taxon>Bacteria</taxon>
        <taxon>Pseudomonadati</taxon>
        <taxon>Pseudomonadota</taxon>
        <taxon>Gammaproteobacteria</taxon>
        <taxon>Chromatiales</taxon>
        <taxon>Chromatiaceae</taxon>
        <taxon>Nitrosococcus</taxon>
    </lineage>
</organism>
<dbReference type="Proteomes" id="UP000000393">
    <property type="component" value="Chromosome"/>
</dbReference>
<dbReference type="RefSeq" id="WP_013221336.1">
    <property type="nucleotide sequence ID" value="NC_014315.1"/>
</dbReference>
<keyword evidence="2" id="KW-1185">Reference proteome</keyword>
<reference evidence="1 2" key="1">
    <citation type="submission" date="2010-06" db="EMBL/GenBank/DDBJ databases">
        <title>Complete sequence of chromosome of Nitrosococcus watsoni C-113.</title>
        <authorList>
            <consortium name="US DOE Joint Genome Institute"/>
            <person name="Lucas S."/>
            <person name="Copeland A."/>
            <person name="Lapidus A."/>
            <person name="Cheng J.-F."/>
            <person name="Bruce D."/>
            <person name="Goodwin L."/>
            <person name="Pitluck S."/>
            <person name="Malfatti S.A."/>
            <person name="Chain P.S.G."/>
            <person name="Land M."/>
            <person name="Hauser L."/>
            <person name="Kyrpides N."/>
            <person name="Ivanova N."/>
            <person name="Cambell M.A."/>
            <person name="Heidelberg J.F."/>
            <person name="Klotz M.G."/>
            <person name="Woyke T."/>
        </authorList>
    </citation>
    <scope>NUCLEOTIDE SEQUENCE [LARGE SCALE GENOMIC DNA]</scope>
    <source>
        <strain evidence="1 2">C-113</strain>
    </source>
</reference>
<name>D8K9C3_NITWC</name>
<dbReference type="AlphaFoldDB" id="D8K9C3"/>
<evidence type="ECO:0000313" key="2">
    <source>
        <dbReference type="Proteomes" id="UP000000393"/>
    </source>
</evidence>
<protein>
    <submittedName>
        <fullName evidence="1">Uncharacterized protein</fullName>
    </submittedName>
</protein>
<dbReference type="OrthoDB" id="9796370at2"/>
<dbReference type="STRING" id="105559.Nwat_2457"/>
<proteinExistence type="predicted"/>
<gene>
    <name evidence="1" type="ordered locus">Nwat_2457</name>
</gene>
<dbReference type="EMBL" id="CP002086">
    <property type="protein sequence ID" value="ADJ29266.1"/>
    <property type="molecule type" value="Genomic_DNA"/>
</dbReference>
<dbReference type="eggNOG" id="COG3093">
    <property type="taxonomic scope" value="Bacteria"/>
</dbReference>
<sequence>MRITATHLVNWSDQRVAQGMLPILVRRLIKATAQIKSIAMPGGESVGEPGCDGILNVESGNAWVPDGASYWELGTSTNPAKKATSDFQKRVTELSAEHAAQTTYVFVTSRRWREKGKWQKKARNQNVWADVLVWDADDLEAWLETSATTSLWMASQIGIAGSGIVSIETYWDHWHKQSNPILTSTALLVGREKARDELLRRTNQREPLVAVMADSQSEAVGFAGSQLIESDYSQRAVCVTSMEGWQYVDANPGVELVIVADNQLAANRAPREGMSLIIPLAVGDAAFNLMGSAAKVADQKVIEMSRPKPDEFEQALLELDVAPSDAARYTGTLGRSWTVFRRMNALNPAVRKPEWIDGPNATSLRILTLVGAWSGESQGDKACIEQVANRPYEEIEDELLQLVSLDDAPVLKIGNLWKAKAPLELLNLVGPKLTGAVLSRFFQVARAVFEEPDPVLELEDDKRWMATIYGKVREHSGVVLDAMADSIAKLGYFADANPNASEVGREVRALIRQLLTNASEDRWLSVSQYLRSFAEAAPDEYLSTIQESLNIAGRPVTRLITETQSPGVFSRCWYANLLWSLEMLAWYPRRLMKVAEILAKLSETEVKGNWGNTPFNSLISLFRPWLPQTAATVDHRIHVVRNIVDQYPQIGWRLLLALAPNHHDFASPNAKPRWREDDAGAEGGVTHGEYRHFVLEIASLLVDQSRGNAARIAELVPMIDRLGIEFRDAVIGLVNASTEFEDEDKEQVRSAVRKYLRWENSFNPSGEKHDRYAADALRPAFDSLAADDLVIRHAWLFSNGWVDLPDGREDDYEEINRAREDLRATAVREIFNLQGWQGINQLVNRSGDPRLIGWELVSDPFDWKELVEWLCRRYLNLAEYSLDSLTSGVLHAVTETECHEFLVLVIADLERRNAQSAAIAGLMSNAPQRMWVWCLIEEQAPEIREQFWKIVRPYYVRAEGDDLIFCIEKLLAVNRPRTAFEALGHRAAEVPSSLLMQMLKDLGAGKEPDAPLPQPWNISRLFTALSQAGQLSQSELASLEFGYYEILHREEYGTPNLFAEIFNSPESFIELICLVYKPRNSESEPIPESMQGAAQTAGSLLYNGRGIPGRASNGKIDSVIFFEWIKKVRELANEKDRLAATDSTIGTWFSDWPCNKNLEFWPDKVIAELLDQDDCEDIRQEFSIGVQNSKGVSSRNPYDGGNQEREIANKFKIFAATWRDEKPNLSAMMEDIAKSFEYQARSHDDDARWTQES</sequence>